<feature type="non-terminal residue" evidence="2">
    <location>
        <position position="232"/>
    </location>
</feature>
<feature type="compositionally biased region" description="Basic and acidic residues" evidence="1">
    <location>
        <begin position="27"/>
        <end position="45"/>
    </location>
</feature>
<reference evidence="2 3" key="1">
    <citation type="submission" date="2020-04" db="EMBL/GenBank/DDBJ databases">
        <title>Perkinsus olseni comparative genomics.</title>
        <authorList>
            <person name="Bogema D.R."/>
        </authorList>
    </citation>
    <scope>NUCLEOTIDE SEQUENCE [LARGE SCALE GENOMIC DNA]</scope>
    <source>
        <strain evidence="2">ATCC PRA-205</strain>
    </source>
</reference>
<sequence length="232" mass="25191">NPEIETKRRERLGLPSIEEEDAMLAKQKAEQEAERSANERRLENSERQQLVDLGAALDVDLARPMIDLLGSAREGVLDRRVADGPGRAVAGGRCRAVEEEGATGLCLVDLLVKGVEMTEGVVHCRSIERVRRRGRRGLKIRLLRTGRRLLPTVVTWSQCPLRRSPVRGQPVQWTSADLFAAGVSPEAKKGDVVDRDRSLSAGPAGGEDRARGTAVAGMIVPAVVRVVTVVPA</sequence>
<feature type="region of interest" description="Disordered" evidence="1">
    <location>
        <begin position="189"/>
        <end position="210"/>
    </location>
</feature>
<evidence type="ECO:0000313" key="2">
    <source>
        <dbReference type="EMBL" id="KAF4735849.1"/>
    </source>
</evidence>
<protein>
    <submittedName>
        <fullName evidence="2">Uncharacterized protein</fullName>
    </submittedName>
</protein>
<organism evidence="2 3">
    <name type="scientific">Perkinsus olseni</name>
    <name type="common">Perkinsus atlanticus</name>
    <dbReference type="NCBI Taxonomy" id="32597"/>
    <lineage>
        <taxon>Eukaryota</taxon>
        <taxon>Sar</taxon>
        <taxon>Alveolata</taxon>
        <taxon>Perkinsozoa</taxon>
        <taxon>Perkinsea</taxon>
        <taxon>Perkinsida</taxon>
        <taxon>Perkinsidae</taxon>
        <taxon>Perkinsus</taxon>
    </lineage>
</organism>
<accession>A0A7J6SSC2</accession>
<feature type="non-terminal residue" evidence="2">
    <location>
        <position position="1"/>
    </location>
</feature>
<name>A0A7J6SSC2_PEROL</name>
<evidence type="ECO:0000256" key="1">
    <source>
        <dbReference type="SAM" id="MobiDB-lite"/>
    </source>
</evidence>
<proteinExistence type="predicted"/>
<comment type="caution">
    <text evidence="2">The sequence shown here is derived from an EMBL/GenBank/DDBJ whole genome shotgun (WGS) entry which is preliminary data.</text>
</comment>
<feature type="compositionally biased region" description="Basic and acidic residues" evidence="1">
    <location>
        <begin position="189"/>
        <end position="198"/>
    </location>
</feature>
<feature type="compositionally biased region" description="Basic and acidic residues" evidence="1">
    <location>
        <begin position="1"/>
        <end position="12"/>
    </location>
</feature>
<gene>
    <name evidence="2" type="ORF">FOZ62_015477</name>
</gene>
<dbReference type="Proteomes" id="UP000574390">
    <property type="component" value="Unassembled WGS sequence"/>
</dbReference>
<dbReference type="AlphaFoldDB" id="A0A7J6SSC2"/>
<dbReference type="EMBL" id="JABANM010012518">
    <property type="protein sequence ID" value="KAF4735849.1"/>
    <property type="molecule type" value="Genomic_DNA"/>
</dbReference>
<evidence type="ECO:0000313" key="3">
    <source>
        <dbReference type="Proteomes" id="UP000574390"/>
    </source>
</evidence>
<feature type="region of interest" description="Disordered" evidence="1">
    <location>
        <begin position="1"/>
        <end position="45"/>
    </location>
</feature>